<gene>
    <name evidence="1" type="ORF">SCLCIDRAFT_66817</name>
</gene>
<dbReference type="OrthoDB" id="2692094at2759"/>
<name>A0A0C3D8S6_9AGAM</name>
<dbReference type="Proteomes" id="UP000053989">
    <property type="component" value="Unassembled WGS sequence"/>
</dbReference>
<protein>
    <submittedName>
        <fullName evidence="1">Uncharacterized protein</fullName>
    </submittedName>
</protein>
<dbReference type="InParanoid" id="A0A0C3D8S6"/>
<dbReference type="STRING" id="1036808.A0A0C3D8S6"/>
<keyword evidence="2" id="KW-1185">Reference proteome</keyword>
<dbReference type="EMBL" id="KN822105">
    <property type="protein sequence ID" value="KIM57115.1"/>
    <property type="molecule type" value="Genomic_DNA"/>
</dbReference>
<feature type="non-terminal residue" evidence="1">
    <location>
        <position position="60"/>
    </location>
</feature>
<organism evidence="1 2">
    <name type="scientific">Scleroderma citrinum Foug A</name>
    <dbReference type="NCBI Taxonomy" id="1036808"/>
    <lineage>
        <taxon>Eukaryota</taxon>
        <taxon>Fungi</taxon>
        <taxon>Dikarya</taxon>
        <taxon>Basidiomycota</taxon>
        <taxon>Agaricomycotina</taxon>
        <taxon>Agaricomycetes</taxon>
        <taxon>Agaricomycetidae</taxon>
        <taxon>Boletales</taxon>
        <taxon>Sclerodermatineae</taxon>
        <taxon>Sclerodermataceae</taxon>
        <taxon>Scleroderma</taxon>
    </lineage>
</organism>
<proteinExistence type="predicted"/>
<reference evidence="2" key="2">
    <citation type="submission" date="2015-01" db="EMBL/GenBank/DDBJ databases">
        <title>Evolutionary Origins and Diversification of the Mycorrhizal Mutualists.</title>
        <authorList>
            <consortium name="DOE Joint Genome Institute"/>
            <consortium name="Mycorrhizal Genomics Consortium"/>
            <person name="Kohler A."/>
            <person name="Kuo A."/>
            <person name="Nagy L.G."/>
            <person name="Floudas D."/>
            <person name="Copeland A."/>
            <person name="Barry K.W."/>
            <person name="Cichocki N."/>
            <person name="Veneault-Fourrey C."/>
            <person name="LaButti K."/>
            <person name="Lindquist E.A."/>
            <person name="Lipzen A."/>
            <person name="Lundell T."/>
            <person name="Morin E."/>
            <person name="Murat C."/>
            <person name="Riley R."/>
            <person name="Ohm R."/>
            <person name="Sun H."/>
            <person name="Tunlid A."/>
            <person name="Henrissat B."/>
            <person name="Grigoriev I.V."/>
            <person name="Hibbett D.S."/>
            <person name="Martin F."/>
        </authorList>
    </citation>
    <scope>NUCLEOTIDE SEQUENCE [LARGE SCALE GENOMIC DNA]</scope>
    <source>
        <strain evidence="2">Foug A</strain>
    </source>
</reference>
<accession>A0A0C3D8S6</accession>
<sequence length="60" mass="7122">IYRHRLLCINYTSYDLQHDFDSISTCTDHWNIMLLSNSGINTHPFCYAWVLGIFHANIIY</sequence>
<reference evidence="1 2" key="1">
    <citation type="submission" date="2014-04" db="EMBL/GenBank/DDBJ databases">
        <authorList>
            <consortium name="DOE Joint Genome Institute"/>
            <person name="Kuo A."/>
            <person name="Kohler A."/>
            <person name="Nagy L.G."/>
            <person name="Floudas D."/>
            <person name="Copeland A."/>
            <person name="Barry K.W."/>
            <person name="Cichocki N."/>
            <person name="Veneault-Fourrey C."/>
            <person name="LaButti K."/>
            <person name="Lindquist E.A."/>
            <person name="Lipzen A."/>
            <person name="Lundell T."/>
            <person name="Morin E."/>
            <person name="Murat C."/>
            <person name="Sun H."/>
            <person name="Tunlid A."/>
            <person name="Henrissat B."/>
            <person name="Grigoriev I.V."/>
            <person name="Hibbett D.S."/>
            <person name="Martin F."/>
            <person name="Nordberg H.P."/>
            <person name="Cantor M.N."/>
            <person name="Hua S.X."/>
        </authorList>
    </citation>
    <scope>NUCLEOTIDE SEQUENCE [LARGE SCALE GENOMIC DNA]</scope>
    <source>
        <strain evidence="1 2">Foug A</strain>
    </source>
</reference>
<dbReference type="HOGENOM" id="CLU_002498_7_1_1"/>
<evidence type="ECO:0000313" key="2">
    <source>
        <dbReference type="Proteomes" id="UP000053989"/>
    </source>
</evidence>
<dbReference type="AlphaFoldDB" id="A0A0C3D8S6"/>
<feature type="non-terminal residue" evidence="1">
    <location>
        <position position="1"/>
    </location>
</feature>
<evidence type="ECO:0000313" key="1">
    <source>
        <dbReference type="EMBL" id="KIM57115.1"/>
    </source>
</evidence>